<dbReference type="GO" id="GO:0042619">
    <property type="term" value="P:poly-hydroxybutyrate biosynthetic process"/>
    <property type="evidence" value="ECO:0007669"/>
    <property type="project" value="InterPro"/>
</dbReference>
<feature type="domain" description="Poly-beta-hydroxybutyrate polymerase N-terminal" evidence="4">
    <location>
        <begin position="161"/>
        <end position="330"/>
    </location>
</feature>
<feature type="compositionally biased region" description="Basic and acidic residues" evidence="3">
    <location>
        <begin position="74"/>
        <end position="83"/>
    </location>
</feature>
<evidence type="ECO:0000256" key="3">
    <source>
        <dbReference type="SAM" id="MobiDB-lite"/>
    </source>
</evidence>
<dbReference type="PANTHER" id="PTHR36837">
    <property type="entry name" value="POLY(3-HYDROXYALKANOATE) POLYMERASE SUBUNIT PHAC"/>
    <property type="match status" value="1"/>
</dbReference>
<gene>
    <name evidence="5" type="ORF">SAMN04488570_1980</name>
</gene>
<feature type="region of interest" description="Disordered" evidence="3">
    <location>
        <begin position="1"/>
        <end position="94"/>
    </location>
</feature>
<evidence type="ECO:0000313" key="6">
    <source>
        <dbReference type="Proteomes" id="UP000198859"/>
    </source>
</evidence>
<accession>A0A1H1SKD5</accession>
<feature type="compositionally biased region" description="Polar residues" evidence="3">
    <location>
        <begin position="580"/>
        <end position="598"/>
    </location>
</feature>
<feature type="compositionally biased region" description="Low complexity" evidence="3">
    <location>
        <begin position="48"/>
        <end position="73"/>
    </location>
</feature>
<keyword evidence="6" id="KW-1185">Reference proteome</keyword>
<dbReference type="InterPro" id="IPR029058">
    <property type="entry name" value="AB_hydrolase_fold"/>
</dbReference>
<evidence type="ECO:0000256" key="2">
    <source>
        <dbReference type="ARBA" id="ARBA00023315"/>
    </source>
</evidence>
<evidence type="ECO:0000256" key="1">
    <source>
        <dbReference type="ARBA" id="ARBA00022679"/>
    </source>
</evidence>
<name>A0A1H1SKD5_9ACTN</name>
<dbReference type="STRING" id="642780.SAMN04488570_1980"/>
<dbReference type="PANTHER" id="PTHR36837:SF5">
    <property type="entry name" value="POLY-3-HYDROXYBUTYRATE SYNTHASE"/>
    <property type="match status" value="1"/>
</dbReference>
<dbReference type="Gene3D" id="3.40.50.1820">
    <property type="entry name" value="alpha/beta hydrolase"/>
    <property type="match status" value="1"/>
</dbReference>
<feature type="region of interest" description="Disordered" evidence="3">
    <location>
        <begin position="630"/>
        <end position="655"/>
    </location>
</feature>
<dbReference type="GO" id="GO:0016746">
    <property type="term" value="F:acyltransferase activity"/>
    <property type="evidence" value="ECO:0007669"/>
    <property type="project" value="UniProtKB-KW"/>
</dbReference>
<dbReference type="InterPro" id="IPR051321">
    <property type="entry name" value="PHA/PHB_synthase"/>
</dbReference>
<dbReference type="Proteomes" id="UP000198859">
    <property type="component" value="Chromosome I"/>
</dbReference>
<dbReference type="Pfam" id="PF07167">
    <property type="entry name" value="PhaC_N"/>
    <property type="match status" value="1"/>
</dbReference>
<feature type="compositionally biased region" description="Basic and acidic residues" evidence="3">
    <location>
        <begin position="1"/>
        <end position="20"/>
    </location>
</feature>
<protein>
    <submittedName>
        <fullName evidence="5">Polyhydroxyalkanoate synthase</fullName>
    </submittedName>
</protein>
<keyword evidence="2" id="KW-0012">Acyltransferase</keyword>
<dbReference type="InterPro" id="IPR010941">
    <property type="entry name" value="PhaC_N"/>
</dbReference>
<sequence length="655" mass="71346">MTAVEAERPQKTDQKTDQKAADPAPPARKQAVKAAPKPRKRTASKATQKSAQKPAPKSAQKSAAQASPKAEAAAVERRMHQQDESAEEAEASRSTALATPLDLLLADAGSPLRRFVPGVSGLKFTAGLARHPRKVARRTAGLAAELTRVGLGRSRIAPGEKDRRFTEEAWAKNPLFKRTLQSYLAVGEAARGLVDDAAMGWGDDQRIRFIMDNLVEAAAPSNNPFLNPKVLKRTLDTGGGNLVAGGRRFVKDFATAPRVPSMVEADAFEVGRDIAVTPGAVVLRTDVFELIQYTPQTPKVRSVPLLIVPPTINKYYVIDLAEQRSMVEYLVQSGQQVFCISWRNPDVRHADWGLDTYGQAILEAMSACEDITRQDSTAIFGICSGGMIASMVMAHLAATGELDRVAAYSLAVTVLDQERAGVTSALLSHKAAAASTQASKEKGYLDGRTLAEIFAWLRPNDLIWNYWVNNYLMGHAPKAFDILYWNADPVRMTAAMHRDFMDLAIRNALVEKDAATILGSRVDLSRITTDSYVVAGIADHLCKWESCYQTTQLFGGDTKFVLSTSGHIAAMVNPPGNPKASFQTSPSGHGQQGTDNPEDTQQWLSQAVKVKGSWWDDYVAWLGERCGEEKTKPRKLGNAAHEPLAEAPGTYVHDR</sequence>
<dbReference type="EMBL" id="LT629757">
    <property type="protein sequence ID" value="SDS48467.1"/>
    <property type="molecule type" value="Genomic_DNA"/>
</dbReference>
<organism evidence="5 6">
    <name type="scientific">Nocardioides scoriae</name>
    <dbReference type="NCBI Taxonomy" id="642780"/>
    <lineage>
        <taxon>Bacteria</taxon>
        <taxon>Bacillati</taxon>
        <taxon>Actinomycetota</taxon>
        <taxon>Actinomycetes</taxon>
        <taxon>Propionibacteriales</taxon>
        <taxon>Nocardioidaceae</taxon>
        <taxon>Nocardioides</taxon>
    </lineage>
</organism>
<evidence type="ECO:0000313" key="5">
    <source>
        <dbReference type="EMBL" id="SDS48467.1"/>
    </source>
</evidence>
<proteinExistence type="predicted"/>
<dbReference type="AlphaFoldDB" id="A0A1H1SKD5"/>
<reference evidence="6" key="1">
    <citation type="submission" date="2016-10" db="EMBL/GenBank/DDBJ databases">
        <authorList>
            <person name="Varghese N."/>
            <person name="Submissions S."/>
        </authorList>
    </citation>
    <scope>NUCLEOTIDE SEQUENCE [LARGE SCALE GENOMIC DNA]</scope>
    <source>
        <strain evidence="6">DSM 22127</strain>
    </source>
</reference>
<feature type="region of interest" description="Disordered" evidence="3">
    <location>
        <begin position="573"/>
        <end position="598"/>
    </location>
</feature>
<evidence type="ECO:0000259" key="4">
    <source>
        <dbReference type="Pfam" id="PF07167"/>
    </source>
</evidence>
<dbReference type="SUPFAM" id="SSF53474">
    <property type="entry name" value="alpha/beta-Hydrolases"/>
    <property type="match status" value="1"/>
</dbReference>
<keyword evidence="1" id="KW-0808">Transferase</keyword>